<feature type="domain" description="Peptidase M16 N-terminal" evidence="6">
    <location>
        <begin position="52"/>
        <end position="163"/>
    </location>
</feature>
<evidence type="ECO:0000259" key="6">
    <source>
        <dbReference type="Pfam" id="PF00675"/>
    </source>
</evidence>
<dbReference type="SUPFAM" id="SSF63411">
    <property type="entry name" value="LuxS/MPP-like metallohydrolase"/>
    <property type="match status" value="4"/>
</dbReference>
<evidence type="ECO:0000313" key="9">
    <source>
        <dbReference type="Proteomes" id="UP000010448"/>
    </source>
</evidence>
<keyword evidence="4" id="KW-0862">Zinc</keyword>
<dbReference type="InterPro" id="IPR050626">
    <property type="entry name" value="Peptidase_M16"/>
</dbReference>
<accession>L1LVQ2</accession>
<dbReference type="GO" id="GO:0046872">
    <property type="term" value="F:metal ion binding"/>
    <property type="evidence" value="ECO:0007669"/>
    <property type="project" value="InterPro"/>
</dbReference>
<dbReference type="Pfam" id="PF00675">
    <property type="entry name" value="Peptidase_M16"/>
    <property type="match status" value="1"/>
</dbReference>
<keyword evidence="5" id="KW-0482">Metalloprotease</keyword>
<keyword evidence="3" id="KW-0378">Hydrolase</keyword>
<dbReference type="Gene3D" id="3.30.830.10">
    <property type="entry name" value="Metalloenzyme, LuxS/M16 peptidase-like"/>
    <property type="match status" value="4"/>
</dbReference>
<evidence type="ECO:0000313" key="8">
    <source>
        <dbReference type="EMBL" id="NNJ18761.1"/>
    </source>
</evidence>
<sequence length="934" mass="103245">MNKILAGLLGPLLLGACATSQAPDEALPWDAAVVRGTLSNGLEYRLVRDASQANRLDLRLTVQAGSVDEEADQVGVAHLVEHLTFYSHGGDTDDLRQRMTSLGWIQGRHFNAVTSYDRTQYLLSPPSGVKEAPQALEALSDLVFAMDYDAADLERERPVVIEEWRGGLGVAQRMNEQRIASQRAGSHYPAHRTIGNEGAIRKASVEALKRYQQRWYVPNNMILSVVGDFEPVELAKQIEQAFSAPLAGPLPGREQRELPLDDRLKVFRLQDPQSGSNQVALLFRLHEPDSRGTTRAAMRERLIDRMALSALTTSLRRQLPLDGVRSLTAQKTLIGEHSTVLGIAAGVDGQQHRRALQQLLGEIERLRQHGFTEAEMQHEREVIQKLGEKALAKDGSRDFQQWVEQLNNAAVQDKPVVAKHAAAQRYLEVLGSIDRDDLNQRLRRWLASRDRVLQLSAPGVTPLELPTVAEVERLQDSIAHTALAAPKQQAAESTSKPLAELVMPALPAPGSMVKRRSFAEEKVEHWSLGNGDRLVWLRANAEGGRWSLQADSTAGYNLADRPVWRTQMTTQLATQSTPAGISAEALDAWRKARKVTLGVEQKPQRLQLSLGVTPGEGALADLLQSYRLSQVNVRIDPAAFSEAREELLKRLQSRPDDVREREASSMRRLMYGRDSWQAPDAAALRALDAAALDGDWQRLSAAPVTYYLMADIEPEALEQAVLAHLANIPRGKALNPAAASQKPGRRSESLAIALEPRAVFQASSFSEQPWSPQAAARVAALRDLASLQLKQRLRGEAAGVYRLKFDSELNPDTGRIESRLSFTCDPARVDELWALAQDALDKLPGAVSAEWVKGERAELARQESKRRDDPATQQRRLVLSERHWGDPRYLSSQARLPEGLNSGALKAMAGQLFPRANQVQLRLLPSPAAQDQAL</sequence>
<keyword evidence="2" id="KW-0645">Protease</keyword>
<dbReference type="GO" id="GO:0008237">
    <property type="term" value="F:metallopeptidase activity"/>
    <property type="evidence" value="ECO:0007669"/>
    <property type="project" value="UniProtKB-KW"/>
</dbReference>
<gene>
    <name evidence="8" type="ORF">CSV86_028095</name>
</gene>
<evidence type="ECO:0000256" key="4">
    <source>
        <dbReference type="ARBA" id="ARBA00022833"/>
    </source>
</evidence>
<name>L1LVQ2_9PSED</name>
<dbReference type="eggNOG" id="COG0612">
    <property type="taxonomic scope" value="Bacteria"/>
</dbReference>
<dbReference type="InterPro" id="IPR011249">
    <property type="entry name" value="Metalloenz_LuxS/M16"/>
</dbReference>
<dbReference type="GO" id="GO:0006508">
    <property type="term" value="P:proteolysis"/>
    <property type="evidence" value="ECO:0007669"/>
    <property type="project" value="UniProtKB-KW"/>
</dbReference>
<organism evidence="8 9">
    <name type="scientific">Pseudomonas bharatica CSV86</name>
    <dbReference type="NCBI Taxonomy" id="1005395"/>
    <lineage>
        <taxon>Bacteria</taxon>
        <taxon>Pseudomonadati</taxon>
        <taxon>Pseudomonadota</taxon>
        <taxon>Gammaproteobacteria</taxon>
        <taxon>Pseudomonadales</taxon>
        <taxon>Pseudomonadaceae</taxon>
        <taxon>Pseudomonas</taxon>
        <taxon>Pseudomonas bharatica</taxon>
    </lineage>
</organism>
<dbReference type="PROSITE" id="PS51257">
    <property type="entry name" value="PROKAR_LIPOPROTEIN"/>
    <property type="match status" value="1"/>
</dbReference>
<proteinExistence type="inferred from homology"/>
<dbReference type="Pfam" id="PF05193">
    <property type="entry name" value="Peptidase_M16_C"/>
    <property type="match status" value="1"/>
</dbReference>
<feature type="domain" description="Peptidase M16 C-terminal" evidence="7">
    <location>
        <begin position="203"/>
        <end position="380"/>
    </location>
</feature>
<evidence type="ECO:0000259" key="7">
    <source>
        <dbReference type="Pfam" id="PF05193"/>
    </source>
</evidence>
<dbReference type="Proteomes" id="UP000010448">
    <property type="component" value="Unassembled WGS sequence"/>
</dbReference>
<dbReference type="RefSeq" id="WP_009404070.1">
    <property type="nucleotide sequence ID" value="NZ_AMWJ02000004.1"/>
</dbReference>
<evidence type="ECO:0000256" key="2">
    <source>
        <dbReference type="ARBA" id="ARBA00022670"/>
    </source>
</evidence>
<evidence type="ECO:0000256" key="1">
    <source>
        <dbReference type="ARBA" id="ARBA00007261"/>
    </source>
</evidence>
<dbReference type="EMBL" id="AMWJ02000004">
    <property type="protein sequence ID" value="NNJ18761.1"/>
    <property type="molecule type" value="Genomic_DNA"/>
</dbReference>
<evidence type="ECO:0000256" key="5">
    <source>
        <dbReference type="ARBA" id="ARBA00023049"/>
    </source>
</evidence>
<dbReference type="AlphaFoldDB" id="L1LVQ2"/>
<reference evidence="8 9" key="1">
    <citation type="journal article" date="2013" name="Genome Announc.">
        <title>Genome Sequence of Naphthalene-Degrading Soil Bacterium Pseudomonas putida CSV86.</title>
        <authorList>
            <person name="Phale P.S."/>
            <person name="Paliwal V."/>
            <person name="Raju S.C."/>
            <person name="Modak A."/>
            <person name="Purohit H.J."/>
        </authorList>
    </citation>
    <scope>NUCLEOTIDE SEQUENCE [LARGE SCALE GENOMIC DNA]</scope>
    <source>
        <strain evidence="8 9">CSV86</strain>
    </source>
</reference>
<keyword evidence="9" id="KW-1185">Reference proteome</keyword>
<dbReference type="PANTHER" id="PTHR43690:SF34">
    <property type="entry name" value="ZINC PROTEASE PQQL-LIKE"/>
    <property type="match status" value="1"/>
</dbReference>
<comment type="caution">
    <text evidence="8">The sequence shown here is derived from an EMBL/GenBank/DDBJ whole genome shotgun (WGS) entry which is preliminary data.</text>
</comment>
<evidence type="ECO:0000256" key="3">
    <source>
        <dbReference type="ARBA" id="ARBA00022801"/>
    </source>
</evidence>
<comment type="similarity">
    <text evidence="1">Belongs to the peptidase M16 family.</text>
</comment>
<dbReference type="InterPro" id="IPR007863">
    <property type="entry name" value="Peptidase_M16_C"/>
</dbReference>
<dbReference type="OrthoDB" id="9811314at2"/>
<protein>
    <submittedName>
        <fullName evidence="8">Insulinase family protein</fullName>
    </submittedName>
</protein>
<dbReference type="PANTHER" id="PTHR43690">
    <property type="entry name" value="NARDILYSIN"/>
    <property type="match status" value="1"/>
</dbReference>
<dbReference type="InterPro" id="IPR011765">
    <property type="entry name" value="Pept_M16_N"/>
</dbReference>